<dbReference type="GO" id="GO:0004673">
    <property type="term" value="F:protein histidine kinase activity"/>
    <property type="evidence" value="ECO:0007669"/>
    <property type="project" value="UniProtKB-EC"/>
</dbReference>
<dbReference type="PROSITE" id="PS50109">
    <property type="entry name" value="HIS_KIN"/>
    <property type="match status" value="1"/>
</dbReference>
<evidence type="ECO:0000256" key="3">
    <source>
        <dbReference type="ARBA" id="ARBA00022553"/>
    </source>
</evidence>
<dbReference type="SMART" id="SM00387">
    <property type="entry name" value="HATPase_c"/>
    <property type="match status" value="1"/>
</dbReference>
<proteinExistence type="predicted"/>
<dbReference type="InterPro" id="IPR003594">
    <property type="entry name" value="HATPase_dom"/>
</dbReference>
<feature type="domain" description="Histidine kinase" evidence="10">
    <location>
        <begin position="530"/>
        <end position="721"/>
    </location>
</feature>
<evidence type="ECO:0000256" key="9">
    <source>
        <dbReference type="SAM" id="SignalP"/>
    </source>
</evidence>
<dbReference type="InterPro" id="IPR005467">
    <property type="entry name" value="His_kinase_dom"/>
</dbReference>
<dbReference type="SUPFAM" id="SSF55874">
    <property type="entry name" value="ATPase domain of HSP90 chaperone/DNA topoisomerase II/histidine kinase"/>
    <property type="match status" value="1"/>
</dbReference>
<evidence type="ECO:0000256" key="8">
    <source>
        <dbReference type="SAM" id="Phobius"/>
    </source>
</evidence>
<comment type="caution">
    <text evidence="11">The sequence shown here is derived from an EMBL/GenBank/DDBJ whole genome shotgun (WGS) entry which is preliminary data.</text>
</comment>
<reference evidence="12" key="1">
    <citation type="journal article" date="2019" name="Int. J. Syst. Evol. Microbiol.">
        <title>The Global Catalogue of Microorganisms (GCM) 10K type strain sequencing project: providing services to taxonomists for standard genome sequencing and annotation.</title>
        <authorList>
            <consortium name="The Broad Institute Genomics Platform"/>
            <consortium name="The Broad Institute Genome Sequencing Center for Infectious Disease"/>
            <person name="Wu L."/>
            <person name="Ma J."/>
        </authorList>
    </citation>
    <scope>NUCLEOTIDE SEQUENCE [LARGE SCALE GENOMIC DNA]</scope>
    <source>
        <strain evidence="12">KCTC 23299</strain>
    </source>
</reference>
<dbReference type="Proteomes" id="UP001597511">
    <property type="component" value="Unassembled WGS sequence"/>
</dbReference>
<dbReference type="RefSeq" id="WP_386099759.1">
    <property type="nucleotide sequence ID" value="NZ_JBHUOZ010000003.1"/>
</dbReference>
<keyword evidence="3" id="KW-0597">Phosphoprotein</keyword>
<sequence length="721" mass="82345">MNWVRLVHIFIFSLPFCFAYAQAKPADSVAVIQLISQSGKLGAKNKQAQDSVIGAAIKLAAAINRPDYLLRFYNYWSFQRVVQNEFREAISLCRKGMAVAKNNTNLQQNVSYRDILAHAAMCYFYTGERDSSLYWTKTLKELSQKHSDNFNLSIAYVFEAINNVHVLPDETVIALFDTAAVIAQKTTNLHDDALALYNKGYFLQDKKQKDWPGAVSAYIALKNLIADETMEEYQVKVHERVPFWFRNVKLTLYGSLAIVYYYLANLDDACYYQELAYREQVQRNNYMYLPYGWSTLAEIETFRNDYGKVKHIYDSCIVLLKQYHETADVPIPSLYFARGWLYEQEKNTAQAEQSYKKVMDITQGGFHPAALALLRLYTNTRQLHKATLTKRNLDSIVDKTGLLFFQAEYSKELAGYFMAMGDKAGALNAQLQYYRYKDSLNTTARYYMVKEVETKFKTGEKEQQLAIANEKQRLQQKLLKESRQRIWILSGAIVLLTCLAIALYRIYKTKQKQTRLLALKNQQIETLMRELHHRVKNNLQVVSSLLNLQSNRIEDDTARDALEQGKSRVDAMAMIHQKLYMDEVGASINMTDYLQSLCLSLAASYGHDSSTVEVDVSLPDTKIDIDKAIPVGLMVNELVTNAFKYAFSNTAAPRVMVRMNQEGGKVKLIVADNGSGFDPALIGRKKESFGMKLVNMLVSQLKGEMTIEQNNGAVFTVIYKS</sequence>
<keyword evidence="5" id="KW-0547">Nucleotide-binding</keyword>
<protein>
    <recommendedName>
        <fullName evidence="2">histidine kinase</fullName>
        <ecNumber evidence="2">2.7.13.3</ecNumber>
    </recommendedName>
</protein>
<dbReference type="EC" id="2.7.13.3" evidence="2"/>
<dbReference type="InterPro" id="IPR011990">
    <property type="entry name" value="TPR-like_helical_dom_sf"/>
</dbReference>
<gene>
    <name evidence="11" type="ORF">ACFS6H_13670</name>
</gene>
<keyword evidence="8" id="KW-1133">Transmembrane helix</keyword>
<evidence type="ECO:0000256" key="7">
    <source>
        <dbReference type="ARBA" id="ARBA00022840"/>
    </source>
</evidence>
<evidence type="ECO:0000313" key="12">
    <source>
        <dbReference type="Proteomes" id="UP001597511"/>
    </source>
</evidence>
<accession>A0ABW6AAM7</accession>
<dbReference type="Pfam" id="PF02518">
    <property type="entry name" value="HATPase_c"/>
    <property type="match status" value="1"/>
</dbReference>
<dbReference type="Pfam" id="PF07568">
    <property type="entry name" value="HisKA_2"/>
    <property type="match status" value="1"/>
</dbReference>
<keyword evidence="8" id="KW-0812">Transmembrane</keyword>
<keyword evidence="7" id="KW-0067">ATP-binding</keyword>
<comment type="catalytic activity">
    <reaction evidence="1">
        <text>ATP + protein L-histidine = ADP + protein N-phospho-L-histidine.</text>
        <dbReference type="EC" id="2.7.13.3"/>
    </reaction>
</comment>
<feature type="signal peptide" evidence="9">
    <location>
        <begin position="1"/>
        <end position="21"/>
    </location>
</feature>
<feature type="chain" id="PRO_5045104875" description="histidine kinase" evidence="9">
    <location>
        <begin position="22"/>
        <end position="721"/>
    </location>
</feature>
<dbReference type="Gene3D" id="3.30.450.20">
    <property type="entry name" value="PAS domain"/>
    <property type="match status" value="1"/>
</dbReference>
<name>A0ABW6AAM7_9BACT</name>
<evidence type="ECO:0000256" key="2">
    <source>
        <dbReference type="ARBA" id="ARBA00012438"/>
    </source>
</evidence>
<keyword evidence="6 11" id="KW-0418">Kinase</keyword>
<keyword evidence="9" id="KW-0732">Signal</keyword>
<evidence type="ECO:0000259" key="10">
    <source>
        <dbReference type="PROSITE" id="PS50109"/>
    </source>
</evidence>
<keyword evidence="8" id="KW-0472">Membrane</keyword>
<evidence type="ECO:0000313" key="11">
    <source>
        <dbReference type="EMBL" id="MFD2920768.1"/>
    </source>
</evidence>
<dbReference type="InterPro" id="IPR011495">
    <property type="entry name" value="Sig_transdc_His_kin_sub2_dim/P"/>
</dbReference>
<evidence type="ECO:0000256" key="6">
    <source>
        <dbReference type="ARBA" id="ARBA00022777"/>
    </source>
</evidence>
<dbReference type="PANTHER" id="PTHR41523">
    <property type="entry name" value="TWO-COMPONENT SYSTEM SENSOR PROTEIN"/>
    <property type="match status" value="1"/>
</dbReference>
<dbReference type="InterPro" id="IPR036890">
    <property type="entry name" value="HATPase_C_sf"/>
</dbReference>
<evidence type="ECO:0000256" key="4">
    <source>
        <dbReference type="ARBA" id="ARBA00022679"/>
    </source>
</evidence>
<dbReference type="EMBL" id="JBHUOZ010000003">
    <property type="protein sequence ID" value="MFD2920768.1"/>
    <property type="molecule type" value="Genomic_DNA"/>
</dbReference>
<dbReference type="SUPFAM" id="SSF48452">
    <property type="entry name" value="TPR-like"/>
    <property type="match status" value="1"/>
</dbReference>
<organism evidence="11 12">
    <name type="scientific">Terrimonas rubra</name>
    <dbReference type="NCBI Taxonomy" id="1035890"/>
    <lineage>
        <taxon>Bacteria</taxon>
        <taxon>Pseudomonadati</taxon>
        <taxon>Bacteroidota</taxon>
        <taxon>Chitinophagia</taxon>
        <taxon>Chitinophagales</taxon>
        <taxon>Chitinophagaceae</taxon>
        <taxon>Terrimonas</taxon>
    </lineage>
</organism>
<dbReference type="PANTHER" id="PTHR41523:SF8">
    <property type="entry name" value="ETHYLENE RESPONSE SENSOR PROTEIN"/>
    <property type="match status" value="1"/>
</dbReference>
<evidence type="ECO:0000256" key="1">
    <source>
        <dbReference type="ARBA" id="ARBA00000085"/>
    </source>
</evidence>
<dbReference type="Gene3D" id="3.30.565.10">
    <property type="entry name" value="Histidine kinase-like ATPase, C-terminal domain"/>
    <property type="match status" value="1"/>
</dbReference>
<evidence type="ECO:0000256" key="5">
    <source>
        <dbReference type="ARBA" id="ARBA00022741"/>
    </source>
</evidence>
<dbReference type="Gene3D" id="1.25.40.10">
    <property type="entry name" value="Tetratricopeptide repeat domain"/>
    <property type="match status" value="1"/>
</dbReference>
<feature type="transmembrane region" description="Helical" evidence="8">
    <location>
        <begin position="486"/>
        <end position="507"/>
    </location>
</feature>
<keyword evidence="12" id="KW-1185">Reference proteome</keyword>
<keyword evidence="4 11" id="KW-0808">Transferase</keyword>